<evidence type="ECO:0000313" key="1">
    <source>
        <dbReference type="EMBL" id="VVN89012.1"/>
    </source>
</evidence>
<reference evidence="1 2" key="1">
    <citation type="submission" date="2019-09" db="EMBL/GenBank/DDBJ databases">
        <authorList>
            <person name="Chandra G."/>
            <person name="Truman W A."/>
        </authorList>
    </citation>
    <scope>NUCLEOTIDE SEQUENCE [LARGE SCALE GENOMIC DNA]</scope>
    <source>
        <strain evidence="1">PS718</strain>
    </source>
</reference>
<dbReference type="EMBL" id="CABVHX010000005">
    <property type="protein sequence ID" value="VVN89012.1"/>
    <property type="molecule type" value="Genomic_DNA"/>
</dbReference>
<accession>A0A5E7BA15</accession>
<dbReference type="AlphaFoldDB" id="A0A5E7BA15"/>
<proteinExistence type="predicted"/>
<gene>
    <name evidence="1" type="ORF">PS718_01736</name>
</gene>
<evidence type="ECO:0000313" key="2">
    <source>
        <dbReference type="Proteomes" id="UP000325375"/>
    </source>
</evidence>
<dbReference type="Proteomes" id="UP000325375">
    <property type="component" value="Unassembled WGS sequence"/>
</dbReference>
<organism evidence="1 2">
    <name type="scientific">Pseudomonas fluorescens</name>
    <dbReference type="NCBI Taxonomy" id="294"/>
    <lineage>
        <taxon>Bacteria</taxon>
        <taxon>Pseudomonadati</taxon>
        <taxon>Pseudomonadota</taxon>
        <taxon>Gammaproteobacteria</taxon>
        <taxon>Pseudomonadales</taxon>
        <taxon>Pseudomonadaceae</taxon>
        <taxon>Pseudomonas</taxon>
    </lineage>
</organism>
<sequence>MANLIKNGDFSQEGEHWTATNPENVLYVTGHCIVAPPDSISQEVLTGSGGGGQFMLSARLKTLPGYAARITVQPIPTGESVHLDLHGGQEWIVLSKKFDVQISTLKFKVTLEANDGEFGVPGSYFGDVVLSKLL</sequence>
<dbReference type="RefSeq" id="WP_150602457.1">
    <property type="nucleotide sequence ID" value="NZ_CABVHX010000005.1"/>
</dbReference>
<name>A0A5E7BA15_PSEFL</name>
<protein>
    <submittedName>
        <fullName evidence="1">Uncharacterized protein</fullName>
    </submittedName>
</protein>